<reference evidence="2" key="3">
    <citation type="submission" date="2018-07" db="EMBL/GenBank/DDBJ databases">
        <title>WGS assembly of Glycine max.</title>
        <authorList>
            <person name="Schmutz J."/>
            <person name="Cannon S."/>
            <person name="Schlueter J."/>
            <person name="Ma J."/>
            <person name="Mitros T."/>
            <person name="Nelson W."/>
            <person name="Hyten D."/>
            <person name="Song Q."/>
            <person name="Thelen J."/>
            <person name="Cheng J."/>
            <person name="Xu D."/>
            <person name="Hellsten U."/>
            <person name="May G."/>
            <person name="Yu Y."/>
            <person name="Sakurai T."/>
            <person name="Umezawa T."/>
            <person name="Bhattacharyya M."/>
            <person name="Sandhu D."/>
            <person name="Valliyodan B."/>
            <person name="Lindquist E."/>
            <person name="Peto M."/>
            <person name="Grant D."/>
            <person name="Shu S."/>
            <person name="Goodstein D."/>
            <person name="Barry K."/>
            <person name="Futrell-Griggs M."/>
            <person name="Abernathy B."/>
            <person name="Du J."/>
            <person name="Tian Z."/>
            <person name="Zhu L."/>
            <person name="Gill N."/>
            <person name="Joshi T."/>
            <person name="Libault M."/>
            <person name="Sethuraman A."/>
            <person name="Zhang X."/>
            <person name="Shinozaki K."/>
            <person name="Nguyen H."/>
            <person name="Wing R."/>
            <person name="Cregan P."/>
            <person name="Specht J."/>
            <person name="Grimwood J."/>
            <person name="Rokhsar D."/>
            <person name="Stacey G."/>
            <person name="Shoemaker R."/>
            <person name="Jackson S."/>
        </authorList>
    </citation>
    <scope>NUCLEOTIDE SEQUENCE</scope>
    <source>
        <tissue evidence="2">Callus</tissue>
    </source>
</reference>
<evidence type="ECO:0000313" key="4">
    <source>
        <dbReference type="Proteomes" id="UP000008827"/>
    </source>
</evidence>
<dbReference type="Gramene" id="KRH48853">
    <property type="protein sequence ID" value="KRH48853"/>
    <property type="gene ID" value="GLYMA_07G117100"/>
</dbReference>
<evidence type="ECO:0000313" key="2">
    <source>
        <dbReference type="EMBL" id="KRH48853.1"/>
    </source>
</evidence>
<dbReference type="EMBL" id="CM000840">
    <property type="protein sequence ID" value="KRH48853.1"/>
    <property type="molecule type" value="Genomic_DNA"/>
</dbReference>
<dbReference type="HOGENOM" id="CLU_107765_2_0_1"/>
<reference evidence="3" key="2">
    <citation type="submission" date="2018-02" db="UniProtKB">
        <authorList>
            <consortium name="EnsemblPlants"/>
        </authorList>
    </citation>
    <scope>IDENTIFICATION</scope>
    <source>
        <strain evidence="3">Williams 82</strain>
    </source>
</reference>
<keyword evidence="4" id="KW-1185">Reference proteome</keyword>
<protein>
    <recommendedName>
        <fullName evidence="1">DUF4219 domain-containing protein</fullName>
    </recommendedName>
</protein>
<proteinExistence type="predicted"/>
<name>K7L155_SOYBN</name>
<dbReference type="Pfam" id="PF13961">
    <property type="entry name" value="DUF4219"/>
    <property type="match status" value="1"/>
</dbReference>
<reference evidence="2 3" key="1">
    <citation type="journal article" date="2010" name="Nature">
        <title>Genome sequence of the palaeopolyploid soybean.</title>
        <authorList>
            <person name="Schmutz J."/>
            <person name="Cannon S.B."/>
            <person name="Schlueter J."/>
            <person name="Ma J."/>
            <person name="Mitros T."/>
            <person name="Nelson W."/>
            <person name="Hyten D.L."/>
            <person name="Song Q."/>
            <person name="Thelen J.J."/>
            <person name="Cheng J."/>
            <person name="Xu D."/>
            <person name="Hellsten U."/>
            <person name="May G.D."/>
            <person name="Yu Y."/>
            <person name="Sakurai T."/>
            <person name="Umezawa T."/>
            <person name="Bhattacharyya M.K."/>
            <person name="Sandhu D."/>
            <person name="Valliyodan B."/>
            <person name="Lindquist E."/>
            <person name="Peto M."/>
            <person name="Grant D."/>
            <person name="Shu S."/>
            <person name="Goodstein D."/>
            <person name="Barry K."/>
            <person name="Futrell-Griggs M."/>
            <person name="Abernathy B."/>
            <person name="Du J."/>
            <person name="Tian Z."/>
            <person name="Zhu L."/>
            <person name="Gill N."/>
            <person name="Joshi T."/>
            <person name="Libault M."/>
            <person name="Sethuraman A."/>
            <person name="Zhang X.-C."/>
            <person name="Shinozaki K."/>
            <person name="Nguyen H.T."/>
            <person name="Wing R.A."/>
            <person name="Cregan P."/>
            <person name="Specht J."/>
            <person name="Grimwood J."/>
            <person name="Rokhsar D."/>
            <person name="Stacey G."/>
            <person name="Shoemaker R.C."/>
            <person name="Jackson S.A."/>
        </authorList>
    </citation>
    <scope>NUCLEOTIDE SEQUENCE [LARGE SCALE GENOMIC DNA]</scope>
    <source>
        <strain evidence="3">cv. Williams 82</strain>
        <tissue evidence="2">Callus</tissue>
    </source>
</reference>
<dbReference type="PANTHER" id="PTHR47481">
    <property type="match status" value="1"/>
</dbReference>
<gene>
    <name evidence="2" type="ORF">GLYMA_07G117100</name>
</gene>
<organism evidence="3">
    <name type="scientific">Glycine max</name>
    <name type="common">Soybean</name>
    <name type="synonym">Glycine hispida</name>
    <dbReference type="NCBI Taxonomy" id="3847"/>
    <lineage>
        <taxon>Eukaryota</taxon>
        <taxon>Viridiplantae</taxon>
        <taxon>Streptophyta</taxon>
        <taxon>Embryophyta</taxon>
        <taxon>Tracheophyta</taxon>
        <taxon>Spermatophyta</taxon>
        <taxon>Magnoliopsida</taxon>
        <taxon>eudicotyledons</taxon>
        <taxon>Gunneridae</taxon>
        <taxon>Pentapetalae</taxon>
        <taxon>rosids</taxon>
        <taxon>fabids</taxon>
        <taxon>Fabales</taxon>
        <taxon>Fabaceae</taxon>
        <taxon>Papilionoideae</taxon>
        <taxon>50 kb inversion clade</taxon>
        <taxon>NPAAA clade</taxon>
        <taxon>indigoferoid/millettioid clade</taxon>
        <taxon>Phaseoleae</taxon>
        <taxon>Glycine</taxon>
        <taxon>Glycine subgen. Soja</taxon>
    </lineage>
</organism>
<dbReference type="OrthoDB" id="1626798at2759"/>
<dbReference type="PANTHER" id="PTHR47481:SF36">
    <property type="entry name" value="CCHC-TYPE DOMAIN-CONTAINING PROTEIN"/>
    <property type="match status" value="1"/>
</dbReference>
<dbReference type="EnsemblPlants" id="KRH48853">
    <property type="protein sequence ID" value="KRH48853"/>
    <property type="gene ID" value="GLYMA_07G117100"/>
</dbReference>
<accession>K7L155</accession>
<dbReference type="Proteomes" id="UP000008827">
    <property type="component" value="Chromosome 7"/>
</dbReference>
<evidence type="ECO:0000259" key="1">
    <source>
        <dbReference type="Pfam" id="PF13961"/>
    </source>
</evidence>
<dbReference type="eggNOG" id="KOG0017">
    <property type="taxonomic scope" value="Eukaryota"/>
</dbReference>
<dbReference type="InParanoid" id="K7L155"/>
<feature type="domain" description="DUF4219" evidence="1">
    <location>
        <begin position="13"/>
        <end position="39"/>
    </location>
</feature>
<dbReference type="OMA" id="SSPKEVW"/>
<evidence type="ECO:0000313" key="3">
    <source>
        <dbReference type="EnsemblPlants" id="KRH48853"/>
    </source>
</evidence>
<sequence>MADFITIGCIKKLNYKNYSTWKTCIESYLQGQDLWEVVNGNETTRPSDAESLTKWRIKSGKAMFVIKMTIEEEMLEHTRHTTTPKDAWDNFVSRSATKIK</sequence>
<dbReference type="AlphaFoldDB" id="K7L155"/>
<dbReference type="InterPro" id="IPR025314">
    <property type="entry name" value="DUF4219"/>
</dbReference>
<dbReference type="PaxDb" id="3847-GLYMA07G13461.1"/>